<dbReference type="EMBL" id="KV429362">
    <property type="protein sequence ID" value="KZT63022.1"/>
    <property type="molecule type" value="Genomic_DNA"/>
</dbReference>
<keyword evidence="2" id="KW-1185">Reference proteome</keyword>
<dbReference type="AlphaFoldDB" id="A0A165KE98"/>
<dbReference type="Proteomes" id="UP000076727">
    <property type="component" value="Unassembled WGS sequence"/>
</dbReference>
<organism evidence="1 2">
    <name type="scientific">Daedalea quercina L-15889</name>
    <dbReference type="NCBI Taxonomy" id="1314783"/>
    <lineage>
        <taxon>Eukaryota</taxon>
        <taxon>Fungi</taxon>
        <taxon>Dikarya</taxon>
        <taxon>Basidiomycota</taxon>
        <taxon>Agaricomycotina</taxon>
        <taxon>Agaricomycetes</taxon>
        <taxon>Polyporales</taxon>
        <taxon>Fomitopsis</taxon>
    </lineage>
</organism>
<dbReference type="OrthoDB" id="2809484at2759"/>
<reference evidence="1 2" key="1">
    <citation type="journal article" date="2016" name="Mol. Biol. Evol.">
        <title>Comparative Genomics of Early-Diverging Mushroom-Forming Fungi Provides Insights into the Origins of Lignocellulose Decay Capabilities.</title>
        <authorList>
            <person name="Nagy L.G."/>
            <person name="Riley R."/>
            <person name="Tritt A."/>
            <person name="Adam C."/>
            <person name="Daum C."/>
            <person name="Floudas D."/>
            <person name="Sun H."/>
            <person name="Yadav J.S."/>
            <person name="Pangilinan J."/>
            <person name="Larsson K.H."/>
            <person name="Matsuura K."/>
            <person name="Barry K."/>
            <person name="Labutti K."/>
            <person name="Kuo R."/>
            <person name="Ohm R.A."/>
            <person name="Bhattacharya S.S."/>
            <person name="Shirouzu T."/>
            <person name="Yoshinaga Y."/>
            <person name="Martin F.M."/>
            <person name="Grigoriev I.V."/>
            <person name="Hibbett D.S."/>
        </authorList>
    </citation>
    <scope>NUCLEOTIDE SEQUENCE [LARGE SCALE GENOMIC DNA]</scope>
    <source>
        <strain evidence="1 2">L-15889</strain>
    </source>
</reference>
<proteinExistence type="predicted"/>
<gene>
    <name evidence="1" type="ORF">DAEQUDRAFT_742159</name>
</gene>
<protein>
    <submittedName>
        <fullName evidence="1">Uncharacterized protein</fullName>
    </submittedName>
</protein>
<sequence>MSIPTTITPQASILSLPVAAEGYTRIDIRFLAKAKENVEDGSIVTPAGIPANIYHAGMKVVLVPAASEGVRPFCGVLKKVVTGSDTWIAFMLDADVGPSCLFMVPRPYARLGLKDRCKIAIAPNKWLDVFPPLIAVYHPQPTPFEVEVEMACIPDYKRPTADPFPWTAVMKPGERTLVHTHLQKIHTYMHEASRAIL</sequence>
<evidence type="ECO:0000313" key="2">
    <source>
        <dbReference type="Proteomes" id="UP000076727"/>
    </source>
</evidence>
<accession>A0A165KE98</accession>
<evidence type="ECO:0000313" key="1">
    <source>
        <dbReference type="EMBL" id="KZT63022.1"/>
    </source>
</evidence>
<name>A0A165KE98_9APHY</name>